<protein>
    <submittedName>
        <fullName evidence="2">VanZ family protein</fullName>
    </submittedName>
</protein>
<evidence type="ECO:0000313" key="2">
    <source>
        <dbReference type="EMBL" id="MFC4555976.1"/>
    </source>
</evidence>
<comment type="caution">
    <text evidence="2">The sequence shown here is derived from an EMBL/GenBank/DDBJ whole genome shotgun (WGS) entry which is preliminary data.</text>
</comment>
<dbReference type="PANTHER" id="PTHR28008:SF1">
    <property type="entry name" value="DOMAIN PROTEIN, PUTATIVE (AFU_ORTHOLOGUE AFUA_3G10980)-RELATED"/>
    <property type="match status" value="1"/>
</dbReference>
<accession>A0ABV9DB18</accession>
<keyword evidence="1" id="KW-0472">Membrane</keyword>
<proteinExistence type="predicted"/>
<keyword evidence="3" id="KW-1185">Reference proteome</keyword>
<sequence>MSPSARRALLALAVVVNLAALYAPSLPSTGATSVPGSDKVGHVLVFALLTAAGLFAGVPARWWVPLLVAHAVGSEVVQDLFLPRRSGDPRDALADLAGVAVGWWLGARLRTRWPAEPGPSGPVR</sequence>
<reference evidence="3" key="1">
    <citation type="journal article" date="2019" name="Int. J. Syst. Evol. Microbiol.">
        <title>The Global Catalogue of Microorganisms (GCM) 10K type strain sequencing project: providing services to taxonomists for standard genome sequencing and annotation.</title>
        <authorList>
            <consortium name="The Broad Institute Genomics Platform"/>
            <consortium name="The Broad Institute Genome Sequencing Center for Infectious Disease"/>
            <person name="Wu L."/>
            <person name="Ma J."/>
        </authorList>
    </citation>
    <scope>NUCLEOTIDE SEQUENCE [LARGE SCALE GENOMIC DNA]</scope>
    <source>
        <strain evidence="3">JCM 3369</strain>
    </source>
</reference>
<feature type="transmembrane region" description="Helical" evidence="1">
    <location>
        <begin position="43"/>
        <end position="64"/>
    </location>
</feature>
<dbReference type="RefSeq" id="WP_122823404.1">
    <property type="nucleotide sequence ID" value="NZ_CP033325.1"/>
</dbReference>
<evidence type="ECO:0000313" key="3">
    <source>
        <dbReference type="Proteomes" id="UP001595955"/>
    </source>
</evidence>
<keyword evidence="1" id="KW-1133">Transmembrane helix</keyword>
<dbReference type="Proteomes" id="UP001595955">
    <property type="component" value="Unassembled WGS sequence"/>
</dbReference>
<dbReference type="EMBL" id="JBHSGF010000008">
    <property type="protein sequence ID" value="MFC4555976.1"/>
    <property type="molecule type" value="Genomic_DNA"/>
</dbReference>
<dbReference type="PANTHER" id="PTHR28008">
    <property type="entry name" value="DOMAIN PROTEIN, PUTATIVE (AFU_ORTHOLOGUE AFUA_3G10980)-RELATED"/>
    <property type="match status" value="1"/>
</dbReference>
<organism evidence="2 3">
    <name type="scientific">Georgenia faecalis</name>
    <dbReference type="NCBI Taxonomy" id="2483799"/>
    <lineage>
        <taxon>Bacteria</taxon>
        <taxon>Bacillati</taxon>
        <taxon>Actinomycetota</taxon>
        <taxon>Actinomycetes</taxon>
        <taxon>Micrococcales</taxon>
        <taxon>Bogoriellaceae</taxon>
        <taxon>Georgenia</taxon>
    </lineage>
</organism>
<gene>
    <name evidence="2" type="ORF">ACFO3F_12015</name>
</gene>
<name>A0ABV9DB18_9MICO</name>
<evidence type="ECO:0000256" key="1">
    <source>
        <dbReference type="SAM" id="Phobius"/>
    </source>
</evidence>
<keyword evidence="1" id="KW-0812">Transmembrane</keyword>